<proteinExistence type="predicted"/>
<dbReference type="AlphaFoldDB" id="A0A972F5E8"/>
<evidence type="ECO:0008006" key="4">
    <source>
        <dbReference type="Google" id="ProtNLM"/>
    </source>
</evidence>
<accession>A0A972F5E8</accession>
<evidence type="ECO:0000313" key="2">
    <source>
        <dbReference type="EMBL" id="NMG01408.1"/>
    </source>
</evidence>
<keyword evidence="3" id="KW-1185">Reference proteome</keyword>
<dbReference type="EMBL" id="WTVM01000001">
    <property type="protein sequence ID" value="NMG01408.1"/>
    <property type="molecule type" value="Genomic_DNA"/>
</dbReference>
<organism evidence="2 3">
    <name type="scientific">Azoarcus taiwanensis</name>
    <dbReference type="NCBI Taxonomy" id="666964"/>
    <lineage>
        <taxon>Bacteria</taxon>
        <taxon>Pseudomonadati</taxon>
        <taxon>Pseudomonadota</taxon>
        <taxon>Betaproteobacteria</taxon>
        <taxon>Rhodocyclales</taxon>
        <taxon>Zoogloeaceae</taxon>
        <taxon>Azoarcus</taxon>
    </lineage>
</organism>
<name>A0A972F5E8_9RHOO</name>
<sequence length="379" mass="40473">MNGLGGLHLRAQWDGRAVSAVSVENSRPMAASVLAGRSVDEAVSLVPVMFSLCGRAQGLAARAACAAARGDDLSKLDAQEAERAVAVETAQEHLWRLLIDWPALFDMPERRSRFASFHKRLRGIAERPESAFDVGGELLDLVVLDLFGGFFRSAREPVTLSEFVECARASGDVGEVLAALLDMGASVPESADMALVRPRPAADWVACLGGLPSPAYCRAPTLAGVPCENGVLARQADSRMVSSLIAHRHRIAARLFARVVDLVDCASRLRRPLADDVLPLVDAMAMQDGIGLASVESARGTLLHVVSVDGDTVVDYAIVAPTEWNFCPGGPFEREASGWTAPDRETALRRLRALTLSLDPCVEYSLELVDAVDDGGGYA</sequence>
<protein>
    <recommendedName>
        <fullName evidence="4">Ni,Fe-hydrogenase I large subunit</fullName>
    </recommendedName>
</protein>
<keyword evidence="1" id="KW-0460">Magnesium</keyword>
<dbReference type="InterPro" id="IPR029014">
    <property type="entry name" value="NiFe-Hase_large"/>
</dbReference>
<dbReference type="InterPro" id="IPR001501">
    <property type="entry name" value="Ni-dep_hyd_lsu"/>
</dbReference>
<dbReference type="GO" id="GO:0016151">
    <property type="term" value="F:nickel cation binding"/>
    <property type="evidence" value="ECO:0007669"/>
    <property type="project" value="InterPro"/>
</dbReference>
<evidence type="ECO:0000313" key="3">
    <source>
        <dbReference type="Proteomes" id="UP000599523"/>
    </source>
</evidence>
<dbReference type="RefSeq" id="WP_168986203.1">
    <property type="nucleotide sequence ID" value="NZ_CAWPHM010000111.1"/>
</dbReference>
<evidence type="ECO:0000256" key="1">
    <source>
        <dbReference type="PIRSR" id="PIRSR601501-1"/>
    </source>
</evidence>
<dbReference type="Proteomes" id="UP000599523">
    <property type="component" value="Unassembled WGS sequence"/>
</dbReference>
<gene>
    <name evidence="2" type="ORF">GPA21_00275</name>
</gene>
<dbReference type="SUPFAM" id="SSF56762">
    <property type="entry name" value="HydB/Nqo4-like"/>
    <property type="match status" value="1"/>
</dbReference>
<dbReference type="Pfam" id="PF00374">
    <property type="entry name" value="NiFeSe_Hases"/>
    <property type="match status" value="1"/>
</dbReference>
<comment type="caution">
    <text evidence="2">The sequence shown here is derived from an EMBL/GenBank/DDBJ whole genome shotgun (WGS) entry which is preliminary data.</text>
</comment>
<keyword evidence="1" id="KW-0479">Metal-binding</keyword>
<dbReference type="PANTHER" id="PTHR42958">
    <property type="entry name" value="HYDROGENASE-2 LARGE CHAIN"/>
    <property type="match status" value="1"/>
</dbReference>
<dbReference type="Gene3D" id="1.10.645.10">
    <property type="entry name" value="Cytochrome-c3 Hydrogenase, chain B"/>
    <property type="match status" value="2"/>
</dbReference>
<reference evidence="2" key="1">
    <citation type="submission" date="2019-12" db="EMBL/GenBank/DDBJ databases">
        <title>Comparative genomics gives insights into the taxonomy of the Azoarcus-Aromatoleum group and reveals separate origins of nif in the plant-associated Azoarcus and non-plant-associated Aromatoleum sub-groups.</title>
        <authorList>
            <person name="Lafos M."/>
            <person name="Maluk M."/>
            <person name="Batista M."/>
            <person name="Junghare M."/>
            <person name="Carmona M."/>
            <person name="Faoro H."/>
            <person name="Cruz L.M."/>
            <person name="Battistoni F."/>
            <person name="De Souza E."/>
            <person name="Pedrosa F."/>
            <person name="Chen W.-M."/>
            <person name="Poole P.S."/>
            <person name="Dixon R.A."/>
            <person name="James E.K."/>
        </authorList>
    </citation>
    <scope>NUCLEOTIDE SEQUENCE</scope>
    <source>
        <strain evidence="2">NSC3</strain>
    </source>
</reference>
<dbReference type="InterPro" id="IPR050867">
    <property type="entry name" value="NiFe/NiFeSe_hydrgnase_LSU"/>
</dbReference>
<feature type="binding site" evidence="1">
    <location>
        <position position="318"/>
    </location>
    <ligand>
        <name>Mg(2+)</name>
        <dbReference type="ChEBI" id="CHEBI:18420"/>
    </ligand>
</feature>
<dbReference type="PANTHER" id="PTHR42958:SF4">
    <property type="entry name" value="HYDROGENASE EXPRESSION_FORMATION PROTEIN HUPK"/>
    <property type="match status" value="1"/>
</dbReference>